<dbReference type="Proteomes" id="UP000654075">
    <property type="component" value="Unassembled WGS sequence"/>
</dbReference>
<proteinExistence type="predicted"/>
<evidence type="ECO:0000313" key="1">
    <source>
        <dbReference type="EMBL" id="CAE8607934.1"/>
    </source>
</evidence>
<reference evidence="1" key="1">
    <citation type="submission" date="2021-02" db="EMBL/GenBank/DDBJ databases">
        <authorList>
            <person name="Dougan E. K."/>
            <person name="Rhodes N."/>
            <person name="Thang M."/>
            <person name="Chan C."/>
        </authorList>
    </citation>
    <scope>NUCLEOTIDE SEQUENCE</scope>
</reference>
<dbReference type="EMBL" id="CAJNNV010022213">
    <property type="protein sequence ID" value="CAE8607934.1"/>
    <property type="molecule type" value="Genomic_DNA"/>
</dbReference>
<name>A0A813F8I4_POLGL</name>
<dbReference type="AlphaFoldDB" id="A0A813F8I4"/>
<feature type="non-terminal residue" evidence="1">
    <location>
        <position position="275"/>
    </location>
</feature>
<gene>
    <name evidence="1" type="ORF">PGLA1383_LOCUS25836</name>
</gene>
<comment type="caution">
    <text evidence="1">The sequence shown here is derived from an EMBL/GenBank/DDBJ whole genome shotgun (WGS) entry which is preliminary data.</text>
</comment>
<evidence type="ECO:0000313" key="2">
    <source>
        <dbReference type="Proteomes" id="UP000654075"/>
    </source>
</evidence>
<protein>
    <submittedName>
        <fullName evidence="1">Uncharacterized protein</fullName>
    </submittedName>
</protein>
<accession>A0A813F8I4</accession>
<keyword evidence="2" id="KW-1185">Reference proteome</keyword>
<sequence>MIFDLLADGSTSPAAASAAAGASGAAAAGGGRIGFSATELSGSGRRNEKEPVLFDGLRGRLAAVCSVTLQWLALLDESVARRKLAFLFARKSASVEAAGCAEDLRQLADEAWSRRDEDAFGTALTVRVARIVTSKTDRIVERVGRVTLLCLSNGCGPGACGEAADASVSLVPAAAAVPRQGSSSGIEALADALEAVVLTPGQAQLPLAPRKLAQLLREAPGTPATGAAEKACAIVTVSPQGATGKGGVLASLNFARRLHEASGATKASPQESGNE</sequence>
<organism evidence="1 2">
    <name type="scientific">Polarella glacialis</name>
    <name type="common">Dinoflagellate</name>
    <dbReference type="NCBI Taxonomy" id="89957"/>
    <lineage>
        <taxon>Eukaryota</taxon>
        <taxon>Sar</taxon>
        <taxon>Alveolata</taxon>
        <taxon>Dinophyceae</taxon>
        <taxon>Suessiales</taxon>
        <taxon>Suessiaceae</taxon>
        <taxon>Polarella</taxon>
    </lineage>
</organism>